<dbReference type="RefSeq" id="XP_043007493.1">
    <property type="nucleotide sequence ID" value="XM_043155032.1"/>
</dbReference>
<dbReference type="KEGG" id="more:E1B28_010084"/>
<dbReference type="GeneID" id="66079160"/>
<keyword evidence="2" id="KW-1185">Reference proteome</keyword>
<dbReference type="OrthoDB" id="2606310at2759"/>
<gene>
    <name evidence="1" type="ORF">E1B28_010084</name>
</gene>
<accession>A0A9P7UR47</accession>
<protein>
    <recommendedName>
        <fullName evidence="3">F-box domain-containing protein</fullName>
    </recommendedName>
</protein>
<organism evidence="1 2">
    <name type="scientific">Marasmius oreades</name>
    <name type="common">fairy-ring Marasmius</name>
    <dbReference type="NCBI Taxonomy" id="181124"/>
    <lineage>
        <taxon>Eukaryota</taxon>
        <taxon>Fungi</taxon>
        <taxon>Dikarya</taxon>
        <taxon>Basidiomycota</taxon>
        <taxon>Agaricomycotina</taxon>
        <taxon>Agaricomycetes</taxon>
        <taxon>Agaricomycetidae</taxon>
        <taxon>Agaricales</taxon>
        <taxon>Marasmiineae</taxon>
        <taxon>Marasmiaceae</taxon>
        <taxon>Marasmius</taxon>
    </lineage>
</organism>
<reference evidence="1" key="1">
    <citation type="journal article" date="2021" name="Genome Biol. Evol.">
        <title>The assembled and annotated genome of the fairy-ring fungus Marasmius oreades.</title>
        <authorList>
            <person name="Hiltunen M."/>
            <person name="Ament-Velasquez S.L."/>
            <person name="Johannesson H."/>
        </authorList>
    </citation>
    <scope>NUCLEOTIDE SEQUENCE</scope>
    <source>
        <strain evidence="1">03SP1</strain>
    </source>
</reference>
<evidence type="ECO:0000313" key="1">
    <source>
        <dbReference type="EMBL" id="KAG7091023.1"/>
    </source>
</evidence>
<proteinExistence type="predicted"/>
<comment type="caution">
    <text evidence="1">The sequence shown here is derived from an EMBL/GenBank/DDBJ whole genome shotgun (WGS) entry which is preliminary data.</text>
</comment>
<name>A0A9P7UR47_9AGAR</name>
<evidence type="ECO:0000313" key="2">
    <source>
        <dbReference type="Proteomes" id="UP001049176"/>
    </source>
</evidence>
<dbReference type="AlphaFoldDB" id="A0A9P7UR47"/>
<sequence length="322" mass="37154">MQPPPSFSFPFPHLPLEISFLIIDQASRPDFDREPVHPRLAYIDPLTLSLVCHSFRKIAMSNLLNRVILKSNDQLYLFINSIRFQRQWRAEGSRLALDYPFLVRHMHASDVWDLVVSQAADDFIDHKTLQEVMRSIDSVSLSFEASHILHDGFQYVPAPLTNEWRCRRISLTGSHFRWLPFTSSPGGMGFMSQITHLTLWIESGSSPSDEHEAPLPEWARRLPFFALPSLNHLAFPLWYWRNPGEANLYFYIVTPCIGVSGAFEKWARGEKSAVLIDKFNVPSNVFRDNTLNVWDSIYAQILTERIWTKSIGGRETKSYSIL</sequence>
<dbReference type="Proteomes" id="UP001049176">
    <property type="component" value="Chromosome 6"/>
</dbReference>
<dbReference type="EMBL" id="CM032186">
    <property type="protein sequence ID" value="KAG7091023.1"/>
    <property type="molecule type" value="Genomic_DNA"/>
</dbReference>
<evidence type="ECO:0008006" key="3">
    <source>
        <dbReference type="Google" id="ProtNLM"/>
    </source>
</evidence>